<dbReference type="CDD" id="cd00009">
    <property type="entry name" value="AAA"/>
    <property type="match status" value="1"/>
</dbReference>
<dbReference type="CDD" id="cd00156">
    <property type="entry name" value="REC"/>
    <property type="match status" value="1"/>
</dbReference>
<dbReference type="InterPro" id="IPR025943">
    <property type="entry name" value="Sigma_54_int_dom_ATP-bd_2"/>
</dbReference>
<dbReference type="InterPro" id="IPR003593">
    <property type="entry name" value="AAA+_ATPase"/>
</dbReference>
<dbReference type="Proteomes" id="UP000321514">
    <property type="component" value="Unassembled WGS sequence"/>
</dbReference>
<dbReference type="GO" id="GO:0043565">
    <property type="term" value="F:sequence-specific DNA binding"/>
    <property type="evidence" value="ECO:0007669"/>
    <property type="project" value="InterPro"/>
</dbReference>
<dbReference type="SMART" id="SM00382">
    <property type="entry name" value="AAA"/>
    <property type="match status" value="1"/>
</dbReference>
<feature type="modified residue" description="4-aspartylphosphate" evidence="6">
    <location>
        <position position="55"/>
    </location>
</feature>
<dbReference type="Gene3D" id="3.40.50.2300">
    <property type="match status" value="1"/>
</dbReference>
<dbReference type="PROSITE" id="PS50045">
    <property type="entry name" value="SIGMA54_INTERACT_4"/>
    <property type="match status" value="1"/>
</dbReference>
<feature type="region of interest" description="Disordered" evidence="7">
    <location>
        <begin position="388"/>
        <end position="409"/>
    </location>
</feature>
<dbReference type="InterPro" id="IPR011006">
    <property type="entry name" value="CheY-like_superfamily"/>
</dbReference>
<sequence>MAPAQPLLLVDDDAAFRKVYGSLLRDAGYEVVEAGDRPSARAAFDARDFPLVLLDLMLPPDGSVSAGLEGLAALLEARPGAKVIVVSGAGDTRHSLEAIRLGAHDFLTKPVDPDVLLVVVQRALARVTLERRVETLRTSLERASADAAMVGQSAAFLAAVSLAERVAASDLPVLVTGENGTGKELLARTVHLKSRRHAGPFIPVNCGALPETLLESALFGHVKGSFTGATKDHRGLFAEADGGTLFLDELGDMTPSLQVKVLRALETGDLLPVGADRPVHVDVRLVTATHRDLGRMLQEGTFREDLYWRVKGVEVRLPPLRERASDLPLLAKHFLNQCAHLCPDGRARLLSDAAAEALAAHGWPGNLRELRHEMQRASVLAGERRELQPEDLSFTGSERPRASTSGGTTLAAKVEALERREIESALERCHNNRTHTAEALGLSRQGLLKKLERYGLT</sequence>
<evidence type="ECO:0000256" key="1">
    <source>
        <dbReference type="ARBA" id="ARBA00022741"/>
    </source>
</evidence>
<dbReference type="RefSeq" id="WP_074956231.1">
    <property type="nucleotide sequence ID" value="NZ_BJXR01000027.1"/>
</dbReference>
<evidence type="ECO:0000313" key="10">
    <source>
        <dbReference type="EMBL" id="GEN08264.1"/>
    </source>
</evidence>
<dbReference type="PANTHER" id="PTHR32071">
    <property type="entry name" value="TRANSCRIPTIONAL REGULATORY PROTEIN"/>
    <property type="match status" value="1"/>
</dbReference>
<dbReference type="Gene3D" id="1.10.8.60">
    <property type="match status" value="1"/>
</dbReference>
<keyword evidence="5" id="KW-0804">Transcription</keyword>
<keyword evidence="12" id="KW-1185">Reference proteome</keyword>
<evidence type="ECO:0000256" key="4">
    <source>
        <dbReference type="ARBA" id="ARBA00023125"/>
    </source>
</evidence>
<keyword evidence="4 11" id="KW-0238">DNA-binding</keyword>
<accession>A0A511T289</accession>
<dbReference type="EMBL" id="BJXR01000027">
    <property type="protein sequence ID" value="GEN08264.1"/>
    <property type="molecule type" value="Genomic_DNA"/>
</dbReference>
<dbReference type="InterPro" id="IPR025944">
    <property type="entry name" value="Sigma_54_int_dom_CS"/>
</dbReference>
<evidence type="ECO:0000313" key="11">
    <source>
        <dbReference type="EMBL" id="SEU21672.1"/>
    </source>
</evidence>
<dbReference type="InterPro" id="IPR009057">
    <property type="entry name" value="Homeodomain-like_sf"/>
</dbReference>
<dbReference type="GO" id="GO:0005524">
    <property type="term" value="F:ATP binding"/>
    <property type="evidence" value="ECO:0007669"/>
    <property type="project" value="UniProtKB-KW"/>
</dbReference>
<feature type="domain" description="Sigma-54 factor interaction" evidence="8">
    <location>
        <begin position="149"/>
        <end position="379"/>
    </location>
</feature>
<reference evidence="10 13" key="2">
    <citation type="submission" date="2019-07" db="EMBL/GenBank/DDBJ databases">
        <title>Whole genome shotgun sequence of Myxococcus fulvus NBRC 100333.</title>
        <authorList>
            <person name="Hosoyama A."/>
            <person name="Uohara A."/>
            <person name="Ohji S."/>
            <person name="Ichikawa N."/>
        </authorList>
    </citation>
    <scope>NUCLEOTIDE SEQUENCE [LARGE SCALE GENOMIC DNA]</scope>
    <source>
        <strain evidence="10 13">NBRC 100333</strain>
    </source>
</reference>
<dbReference type="Pfam" id="PF00072">
    <property type="entry name" value="Response_reg"/>
    <property type="match status" value="1"/>
</dbReference>
<evidence type="ECO:0000256" key="6">
    <source>
        <dbReference type="PROSITE-ProRule" id="PRU00169"/>
    </source>
</evidence>
<dbReference type="SUPFAM" id="SSF46689">
    <property type="entry name" value="Homeodomain-like"/>
    <property type="match status" value="1"/>
</dbReference>
<evidence type="ECO:0000256" key="2">
    <source>
        <dbReference type="ARBA" id="ARBA00022840"/>
    </source>
</evidence>
<evidence type="ECO:0000313" key="12">
    <source>
        <dbReference type="Proteomes" id="UP000183760"/>
    </source>
</evidence>
<evidence type="ECO:0000259" key="8">
    <source>
        <dbReference type="PROSITE" id="PS50045"/>
    </source>
</evidence>
<dbReference type="PROSITE" id="PS00676">
    <property type="entry name" value="SIGMA54_INTERACT_2"/>
    <property type="match status" value="1"/>
</dbReference>
<dbReference type="AlphaFoldDB" id="A0A511T289"/>
<keyword evidence="2" id="KW-0067">ATP-binding</keyword>
<dbReference type="InterPro" id="IPR002197">
    <property type="entry name" value="HTH_Fis"/>
</dbReference>
<evidence type="ECO:0000256" key="5">
    <source>
        <dbReference type="ARBA" id="ARBA00023163"/>
    </source>
</evidence>
<feature type="domain" description="Response regulatory" evidence="9">
    <location>
        <begin position="6"/>
        <end position="124"/>
    </location>
</feature>
<organism evidence="10 13">
    <name type="scientific">Myxococcus fulvus</name>
    <dbReference type="NCBI Taxonomy" id="33"/>
    <lineage>
        <taxon>Bacteria</taxon>
        <taxon>Pseudomonadati</taxon>
        <taxon>Myxococcota</taxon>
        <taxon>Myxococcia</taxon>
        <taxon>Myxococcales</taxon>
        <taxon>Cystobacterineae</taxon>
        <taxon>Myxococcaceae</taxon>
        <taxon>Myxococcus</taxon>
    </lineage>
</organism>
<dbReference type="Pfam" id="PF00158">
    <property type="entry name" value="Sigma54_activat"/>
    <property type="match status" value="1"/>
</dbReference>
<dbReference type="GO" id="GO:0006355">
    <property type="term" value="P:regulation of DNA-templated transcription"/>
    <property type="evidence" value="ECO:0007669"/>
    <property type="project" value="InterPro"/>
</dbReference>
<dbReference type="Gene3D" id="1.10.10.60">
    <property type="entry name" value="Homeodomain-like"/>
    <property type="match status" value="1"/>
</dbReference>
<dbReference type="Proteomes" id="UP000183760">
    <property type="component" value="Unassembled WGS sequence"/>
</dbReference>
<dbReference type="Gene3D" id="3.40.50.300">
    <property type="entry name" value="P-loop containing nucleotide triphosphate hydrolases"/>
    <property type="match status" value="1"/>
</dbReference>
<dbReference type="GO" id="GO:0000160">
    <property type="term" value="P:phosphorelay signal transduction system"/>
    <property type="evidence" value="ECO:0007669"/>
    <property type="project" value="InterPro"/>
</dbReference>
<keyword evidence="3" id="KW-0805">Transcription regulation</keyword>
<evidence type="ECO:0000256" key="3">
    <source>
        <dbReference type="ARBA" id="ARBA00023015"/>
    </source>
</evidence>
<dbReference type="InterPro" id="IPR001789">
    <property type="entry name" value="Sig_transdc_resp-reg_receiver"/>
</dbReference>
<gene>
    <name evidence="10" type="ORF">MFU01_33010</name>
    <name evidence="11" type="ORF">SAMN05443572_106310</name>
</gene>
<dbReference type="PROSITE" id="PS00688">
    <property type="entry name" value="SIGMA54_INTERACT_3"/>
    <property type="match status" value="1"/>
</dbReference>
<dbReference type="PANTHER" id="PTHR32071:SF122">
    <property type="entry name" value="SIGMA FACTOR"/>
    <property type="match status" value="1"/>
</dbReference>
<dbReference type="SMART" id="SM00448">
    <property type="entry name" value="REC"/>
    <property type="match status" value="1"/>
</dbReference>
<dbReference type="SUPFAM" id="SSF52540">
    <property type="entry name" value="P-loop containing nucleoside triphosphate hydrolases"/>
    <property type="match status" value="1"/>
</dbReference>
<keyword evidence="1" id="KW-0547">Nucleotide-binding</keyword>
<dbReference type="STRING" id="1334629.MFUL124B02_29825"/>
<keyword evidence="6" id="KW-0597">Phosphoprotein</keyword>
<dbReference type="InterPro" id="IPR027417">
    <property type="entry name" value="P-loop_NTPase"/>
</dbReference>
<name>A0A511T289_MYXFU</name>
<dbReference type="FunFam" id="3.40.50.300:FF:000006">
    <property type="entry name" value="DNA-binding transcriptional regulator NtrC"/>
    <property type="match status" value="1"/>
</dbReference>
<dbReference type="PRINTS" id="PR01590">
    <property type="entry name" value="HTHFIS"/>
</dbReference>
<protein>
    <submittedName>
        <fullName evidence="11">DNA-binding transcriptional response regulator, NtrC family, contains REC, AAA-type ATPase, and a Fis-type DNA-binding domains</fullName>
    </submittedName>
    <submittedName>
        <fullName evidence="10">Sigma-54-dependent Fis family transcriptional regulator</fullName>
    </submittedName>
</protein>
<proteinExistence type="predicted"/>
<dbReference type="EMBL" id="FOIB01000006">
    <property type="protein sequence ID" value="SEU21672.1"/>
    <property type="molecule type" value="Genomic_DNA"/>
</dbReference>
<dbReference type="PROSITE" id="PS50110">
    <property type="entry name" value="RESPONSE_REGULATORY"/>
    <property type="match status" value="1"/>
</dbReference>
<dbReference type="Pfam" id="PF02954">
    <property type="entry name" value="HTH_8"/>
    <property type="match status" value="1"/>
</dbReference>
<evidence type="ECO:0000259" key="9">
    <source>
        <dbReference type="PROSITE" id="PS50110"/>
    </source>
</evidence>
<evidence type="ECO:0000256" key="7">
    <source>
        <dbReference type="SAM" id="MobiDB-lite"/>
    </source>
</evidence>
<evidence type="ECO:0000313" key="13">
    <source>
        <dbReference type="Proteomes" id="UP000321514"/>
    </source>
</evidence>
<dbReference type="SUPFAM" id="SSF52172">
    <property type="entry name" value="CheY-like"/>
    <property type="match status" value="1"/>
</dbReference>
<dbReference type="OrthoDB" id="9762726at2"/>
<comment type="caution">
    <text evidence="10">The sequence shown here is derived from an EMBL/GenBank/DDBJ whole genome shotgun (WGS) entry which is preliminary data.</text>
</comment>
<dbReference type="InterPro" id="IPR058031">
    <property type="entry name" value="AAA_lid_NorR"/>
</dbReference>
<dbReference type="InterPro" id="IPR002078">
    <property type="entry name" value="Sigma_54_int"/>
</dbReference>
<dbReference type="Pfam" id="PF25601">
    <property type="entry name" value="AAA_lid_14"/>
    <property type="match status" value="1"/>
</dbReference>
<reference evidence="11 12" key="1">
    <citation type="submission" date="2016-10" db="EMBL/GenBank/DDBJ databases">
        <authorList>
            <person name="Varghese N."/>
            <person name="Submissions S."/>
        </authorList>
    </citation>
    <scope>NUCLEOTIDE SEQUENCE [LARGE SCALE GENOMIC DNA]</scope>
    <source>
        <strain evidence="11 12">DSM 16525</strain>
    </source>
</reference>